<dbReference type="InterPro" id="IPR028098">
    <property type="entry name" value="Glyco_trans_4-like_N"/>
</dbReference>
<evidence type="ECO:0000256" key="3">
    <source>
        <dbReference type="ARBA" id="ARBA00022679"/>
    </source>
</evidence>
<sequence length="561" mass="59363">MRILLLSHYYAPEIGAPQRRWSALVREWRALGHEVTVLTSMPHYPHPDLTEAMRAGRRPYRRETGEHGETVIRMPYLPHGKDVLTRTLDHFYVSLQSLTMGLLRAGGGHDVVITTVPALTSLFAGHVAARLLRAPLVVEMRDAWPDLVTFTPGISQGRGITGALRSLTHRWVTRLQLGSHQVVTTSSRFAGILAARGVESVTVIRNGADLSTTPDLAPAARRLASVAEPGPSDAESGPSAAGTAPSAAGLTPSTAEPDLSAAKSASSATEPGTDPDGATAPARRTLKVLYLGTLGRSQGLSAIIDAAGMASAGGVDLRLRFVGAGAEREALEERARESLADITFLDPVPHREVAEHYGWADTVAVSLRDWAPFRWTVPSKLYELLATNVHVSALVSGESAEIVRAADAGFVAAPGDAKALARHWMEAAADRSVLDHGGAGRRWVAEHTDNKDLSARYLRLLEAAHRGHRAARAIPASLRGSTEGPRASDAGSVDDAAGRTGTAAGAPVSRAPEGAASRAPEGAGRAEPTGAPRRPESTSLARHRGTLDPARSDEVEYRNAS</sequence>
<evidence type="ECO:0000256" key="2">
    <source>
        <dbReference type="ARBA" id="ARBA00022676"/>
    </source>
</evidence>
<keyword evidence="7" id="KW-1185">Reference proteome</keyword>
<dbReference type="PANTHER" id="PTHR45947:SF3">
    <property type="entry name" value="SULFOQUINOVOSYL TRANSFERASE SQD2"/>
    <property type="match status" value="1"/>
</dbReference>
<accession>A0A9X2HJR7</accession>
<dbReference type="PANTHER" id="PTHR45947">
    <property type="entry name" value="SULFOQUINOVOSYL TRANSFERASE SQD2"/>
    <property type="match status" value="1"/>
</dbReference>
<keyword evidence="3" id="KW-0808">Transferase</keyword>
<evidence type="ECO:0000256" key="4">
    <source>
        <dbReference type="SAM" id="MobiDB-lite"/>
    </source>
</evidence>
<feature type="compositionally biased region" description="Low complexity" evidence="4">
    <location>
        <begin position="487"/>
        <end position="506"/>
    </location>
</feature>
<evidence type="ECO:0000259" key="5">
    <source>
        <dbReference type="Pfam" id="PF13579"/>
    </source>
</evidence>
<gene>
    <name evidence="6" type="ORF">NBM05_09305</name>
</gene>
<feature type="domain" description="Glycosyltransferase subfamily 4-like N-terminal" evidence="5">
    <location>
        <begin position="15"/>
        <end position="207"/>
    </location>
</feature>
<comment type="caution">
    <text evidence="6">The sequence shown here is derived from an EMBL/GenBank/DDBJ whole genome shotgun (WGS) entry which is preliminary data.</text>
</comment>
<dbReference type="Pfam" id="PF13692">
    <property type="entry name" value="Glyco_trans_1_4"/>
    <property type="match status" value="1"/>
</dbReference>
<dbReference type="Pfam" id="PF13579">
    <property type="entry name" value="Glyco_trans_4_4"/>
    <property type="match status" value="1"/>
</dbReference>
<dbReference type="GO" id="GO:0016758">
    <property type="term" value="F:hexosyltransferase activity"/>
    <property type="evidence" value="ECO:0007669"/>
    <property type="project" value="TreeGrafter"/>
</dbReference>
<dbReference type="CDD" id="cd03794">
    <property type="entry name" value="GT4_WbuB-like"/>
    <property type="match status" value="1"/>
</dbReference>
<dbReference type="RefSeq" id="WP_254166750.1">
    <property type="nucleotide sequence ID" value="NZ_JANAFB010000020.1"/>
</dbReference>
<proteinExistence type="predicted"/>
<evidence type="ECO:0000313" key="6">
    <source>
        <dbReference type="EMBL" id="MCP3426198.1"/>
    </source>
</evidence>
<dbReference type="SUPFAM" id="SSF53756">
    <property type="entry name" value="UDP-Glycosyltransferase/glycogen phosphorylase"/>
    <property type="match status" value="1"/>
</dbReference>
<dbReference type="GO" id="GO:1901137">
    <property type="term" value="P:carbohydrate derivative biosynthetic process"/>
    <property type="evidence" value="ECO:0007669"/>
    <property type="project" value="UniProtKB-ARBA"/>
</dbReference>
<feature type="region of interest" description="Disordered" evidence="4">
    <location>
        <begin position="223"/>
        <end position="281"/>
    </location>
</feature>
<dbReference type="InterPro" id="IPR050194">
    <property type="entry name" value="Glycosyltransferase_grp1"/>
</dbReference>
<evidence type="ECO:0000256" key="1">
    <source>
        <dbReference type="ARBA" id="ARBA00021292"/>
    </source>
</evidence>
<feature type="region of interest" description="Disordered" evidence="4">
    <location>
        <begin position="469"/>
        <end position="561"/>
    </location>
</feature>
<organism evidence="6 7">
    <name type="scientific">Rothia santali</name>
    <dbReference type="NCBI Taxonomy" id="2949643"/>
    <lineage>
        <taxon>Bacteria</taxon>
        <taxon>Bacillati</taxon>
        <taxon>Actinomycetota</taxon>
        <taxon>Actinomycetes</taxon>
        <taxon>Micrococcales</taxon>
        <taxon>Micrococcaceae</taxon>
        <taxon>Rothia</taxon>
    </lineage>
</organism>
<dbReference type="Proteomes" id="UP001139502">
    <property type="component" value="Unassembled WGS sequence"/>
</dbReference>
<dbReference type="EMBL" id="JANAFB010000020">
    <property type="protein sequence ID" value="MCP3426198.1"/>
    <property type="molecule type" value="Genomic_DNA"/>
</dbReference>
<protein>
    <recommendedName>
        <fullName evidence="1">D-inositol 3-phosphate glycosyltransferase</fullName>
    </recommendedName>
</protein>
<dbReference type="Gene3D" id="3.40.50.2000">
    <property type="entry name" value="Glycogen Phosphorylase B"/>
    <property type="match status" value="2"/>
</dbReference>
<keyword evidence="2" id="KW-0328">Glycosyltransferase</keyword>
<dbReference type="AlphaFoldDB" id="A0A9X2HJR7"/>
<feature type="compositionally biased region" description="Low complexity" evidence="4">
    <location>
        <begin position="234"/>
        <end position="252"/>
    </location>
</feature>
<name>A0A9X2HJR7_9MICC</name>
<reference evidence="6" key="1">
    <citation type="submission" date="2022-06" db="EMBL/GenBank/DDBJ databases">
        <title>Rothia sp. isolated from sandalwood seedling.</title>
        <authorList>
            <person name="Tuikhar N."/>
            <person name="Kirdat K."/>
            <person name="Thorat V."/>
            <person name="Swetha P."/>
            <person name="Padma S."/>
            <person name="Sundararaj R."/>
            <person name="Yadav A."/>
        </authorList>
    </citation>
    <scope>NUCLEOTIDE SEQUENCE</scope>
    <source>
        <strain evidence="6">AR01</strain>
    </source>
</reference>
<evidence type="ECO:0000313" key="7">
    <source>
        <dbReference type="Proteomes" id="UP001139502"/>
    </source>
</evidence>
<feature type="compositionally biased region" description="Basic and acidic residues" evidence="4">
    <location>
        <begin position="550"/>
        <end position="561"/>
    </location>
</feature>